<evidence type="ECO:0000313" key="2">
    <source>
        <dbReference type="WBParaSite" id="nRc.2.0.1.t10369-RA"/>
    </source>
</evidence>
<sequence>MENKEKQVVYSAIMCCSGASDCLLRGMLHTHHHPLNHNFRSIHMARLAQSDSAPALQAERRGFEFLTERYFSDAPAM</sequence>
<name>A0A915I875_ROMCU</name>
<accession>A0A915I875</accession>
<dbReference type="AlphaFoldDB" id="A0A915I875"/>
<keyword evidence="1" id="KW-1185">Reference proteome</keyword>
<dbReference type="WBParaSite" id="nRc.2.0.1.t10369-RA">
    <property type="protein sequence ID" value="nRc.2.0.1.t10369-RA"/>
    <property type="gene ID" value="nRc.2.0.1.g10369"/>
</dbReference>
<proteinExistence type="predicted"/>
<organism evidence="1 2">
    <name type="scientific">Romanomermis culicivorax</name>
    <name type="common">Nematode worm</name>
    <dbReference type="NCBI Taxonomy" id="13658"/>
    <lineage>
        <taxon>Eukaryota</taxon>
        <taxon>Metazoa</taxon>
        <taxon>Ecdysozoa</taxon>
        <taxon>Nematoda</taxon>
        <taxon>Enoplea</taxon>
        <taxon>Dorylaimia</taxon>
        <taxon>Mermithida</taxon>
        <taxon>Mermithoidea</taxon>
        <taxon>Mermithidae</taxon>
        <taxon>Romanomermis</taxon>
    </lineage>
</organism>
<evidence type="ECO:0000313" key="1">
    <source>
        <dbReference type="Proteomes" id="UP000887565"/>
    </source>
</evidence>
<protein>
    <submittedName>
        <fullName evidence="2">Uncharacterized protein</fullName>
    </submittedName>
</protein>
<dbReference type="Proteomes" id="UP000887565">
    <property type="component" value="Unplaced"/>
</dbReference>
<reference evidence="2" key="1">
    <citation type="submission" date="2022-11" db="UniProtKB">
        <authorList>
            <consortium name="WormBaseParasite"/>
        </authorList>
    </citation>
    <scope>IDENTIFICATION</scope>
</reference>